<reference evidence="2 3" key="1">
    <citation type="journal article" date="2022" name="Nat. Ecol. Evol.">
        <title>A masculinizing supergene underlies an exaggerated male reproductive morph in a spider.</title>
        <authorList>
            <person name="Hendrickx F."/>
            <person name="De Corte Z."/>
            <person name="Sonet G."/>
            <person name="Van Belleghem S.M."/>
            <person name="Kostlbacher S."/>
            <person name="Vangestel C."/>
        </authorList>
    </citation>
    <scope>NUCLEOTIDE SEQUENCE [LARGE SCALE GENOMIC DNA]</scope>
    <source>
        <strain evidence="2">W744_W776</strain>
    </source>
</reference>
<proteinExistence type="predicted"/>
<dbReference type="Proteomes" id="UP000827092">
    <property type="component" value="Unassembled WGS sequence"/>
</dbReference>
<dbReference type="EMBL" id="JAFNEN010000234">
    <property type="protein sequence ID" value="KAG8188660.1"/>
    <property type="molecule type" value="Genomic_DNA"/>
</dbReference>
<gene>
    <name evidence="2" type="ORF">JTE90_026764</name>
</gene>
<feature type="region of interest" description="Disordered" evidence="1">
    <location>
        <begin position="68"/>
        <end position="88"/>
    </location>
</feature>
<sequence length="88" mass="9951">MNIPWYPSEVAEINSYKKEERRENCLAWAREKKNMASTHCVVLFSLQQKICKTAIFVALVAQWIRHRSPKPGIAGSSPAEGTDNNFGT</sequence>
<evidence type="ECO:0000313" key="2">
    <source>
        <dbReference type="EMBL" id="KAG8188660.1"/>
    </source>
</evidence>
<protein>
    <submittedName>
        <fullName evidence="2">Uncharacterized protein</fullName>
    </submittedName>
</protein>
<keyword evidence="3" id="KW-1185">Reference proteome</keyword>
<evidence type="ECO:0000313" key="3">
    <source>
        <dbReference type="Proteomes" id="UP000827092"/>
    </source>
</evidence>
<evidence type="ECO:0000256" key="1">
    <source>
        <dbReference type="SAM" id="MobiDB-lite"/>
    </source>
</evidence>
<organism evidence="2 3">
    <name type="scientific">Oedothorax gibbosus</name>
    <dbReference type="NCBI Taxonomy" id="931172"/>
    <lineage>
        <taxon>Eukaryota</taxon>
        <taxon>Metazoa</taxon>
        <taxon>Ecdysozoa</taxon>
        <taxon>Arthropoda</taxon>
        <taxon>Chelicerata</taxon>
        <taxon>Arachnida</taxon>
        <taxon>Araneae</taxon>
        <taxon>Araneomorphae</taxon>
        <taxon>Entelegynae</taxon>
        <taxon>Araneoidea</taxon>
        <taxon>Linyphiidae</taxon>
        <taxon>Erigoninae</taxon>
        <taxon>Oedothorax</taxon>
    </lineage>
</organism>
<dbReference type="AntiFam" id="ANF00010">
    <property type="entry name" value="tRNA translation"/>
</dbReference>
<dbReference type="AlphaFoldDB" id="A0AAV6UYS0"/>
<name>A0AAV6UYS0_9ARAC</name>
<comment type="caution">
    <text evidence="2">The sequence shown here is derived from an EMBL/GenBank/DDBJ whole genome shotgun (WGS) entry which is preliminary data.</text>
</comment>
<accession>A0AAV6UYS0</accession>